<feature type="domain" description="Glutaredoxin" evidence="1">
    <location>
        <begin position="6"/>
        <end position="53"/>
    </location>
</feature>
<evidence type="ECO:0000313" key="3">
    <source>
        <dbReference type="Proteomes" id="UP001058458"/>
    </source>
</evidence>
<geneLocation type="plasmid" evidence="2 3">
    <name>unnamed1</name>
</geneLocation>
<dbReference type="Proteomes" id="UP001058458">
    <property type="component" value="Plasmid unnamed1"/>
</dbReference>
<evidence type="ECO:0000313" key="2">
    <source>
        <dbReference type="EMBL" id="UOE78360.1"/>
    </source>
</evidence>
<dbReference type="RefSeq" id="WP_248295953.1">
    <property type="nucleotide sequence ID" value="NZ_CP063415.1"/>
</dbReference>
<dbReference type="InterPro" id="IPR002109">
    <property type="entry name" value="Glutaredoxin"/>
</dbReference>
<dbReference type="SUPFAM" id="SSF52833">
    <property type="entry name" value="Thioredoxin-like"/>
    <property type="match status" value="1"/>
</dbReference>
<reference evidence="2" key="1">
    <citation type="submission" date="2020-10" db="EMBL/GenBank/DDBJ databases">
        <authorList>
            <person name="Delgado J.A."/>
            <person name="Gonzalez J.M."/>
        </authorList>
    </citation>
    <scope>NUCLEOTIDE SEQUENCE</scope>
    <source>
        <strain evidence="2">23.6</strain>
        <plasmid evidence="2">unnamed1</plasmid>
    </source>
</reference>
<protein>
    <submittedName>
        <fullName evidence="2">Glutaredoxin family protein</fullName>
    </submittedName>
</protein>
<proteinExistence type="predicted"/>
<dbReference type="Pfam" id="PF00462">
    <property type="entry name" value="Glutaredoxin"/>
    <property type="match status" value="1"/>
</dbReference>
<accession>A0AB38R4L3</accession>
<evidence type="ECO:0000259" key="1">
    <source>
        <dbReference type="Pfam" id="PF00462"/>
    </source>
</evidence>
<dbReference type="InterPro" id="IPR036249">
    <property type="entry name" value="Thioredoxin-like_sf"/>
</dbReference>
<dbReference type="EMBL" id="CP063415">
    <property type="protein sequence ID" value="UOE78360.1"/>
    <property type="molecule type" value="Genomic_DNA"/>
</dbReference>
<organism evidence="2 3">
    <name type="scientific">Parageobacillus thermoglucosidasius</name>
    <name type="common">Geobacillus thermoglucosidasius</name>
    <dbReference type="NCBI Taxonomy" id="1426"/>
    <lineage>
        <taxon>Bacteria</taxon>
        <taxon>Bacillati</taxon>
        <taxon>Bacillota</taxon>
        <taxon>Bacilli</taxon>
        <taxon>Bacillales</taxon>
        <taxon>Anoxybacillaceae</taxon>
        <taxon>Parageobacillus</taxon>
    </lineage>
</organism>
<dbReference type="AlphaFoldDB" id="A0AB38R4L3"/>
<name>A0AB38R4L3_PARTM</name>
<keyword evidence="2" id="KW-0614">Plasmid</keyword>
<sequence>MVKELVVYSSNHCIFCTKLKEWLKENKISYTNKDIDIPEIREEFKQFNVPGIPFSLITDKSTGETLKIIGFRPEKFKQIFNL</sequence>
<dbReference type="PROSITE" id="PS51354">
    <property type="entry name" value="GLUTAREDOXIN_2"/>
    <property type="match status" value="1"/>
</dbReference>
<gene>
    <name evidence="2" type="ORF">IMI45_19795</name>
</gene>
<dbReference type="CDD" id="cd02976">
    <property type="entry name" value="NrdH"/>
    <property type="match status" value="1"/>
</dbReference>
<dbReference type="Gene3D" id="3.40.30.10">
    <property type="entry name" value="Glutaredoxin"/>
    <property type="match status" value="1"/>
</dbReference>